<dbReference type="EMBL" id="SMZX01000001">
    <property type="protein sequence ID" value="TDL46424.1"/>
    <property type="molecule type" value="Genomic_DNA"/>
</dbReference>
<feature type="transmembrane region" description="Helical" evidence="8">
    <location>
        <begin position="343"/>
        <end position="364"/>
    </location>
</feature>
<sequence length="393" mass="39606">MERVTTVGIPPLTASPRRLGAAMWTTGIATFGVLYAPQGLLTGIAETYRLTAADASWVVSAATLGLALAILPWALAADRFGRRRMLRVAAVAAAVIAVASPLLPGFAGLLVGRFLLGAALGGIPALAVAYLHEAAGPQRAGVAAGAYVAATSVGGLAGRLVAAPVGEVVGWRLSLELLGILAAALTVLFAVLLPPTEEHRPVPLARSLRVLGRQAVNPRALPLYAIGAMVVGAMVAVFNALGFRLEAAPYFLSATAVSLVFLTYLSGTVTSRLSSALVQRFGTRMPLVAAGAAMVVGAVITLASPVVVIVLGVLLITAGMFLAHATANAATARAGGSGRQHAVALYSVAYYIGSSVLGTIGAAAWTAGGWAALAGLVAVLGVLVVAASVKVRD</sequence>
<feature type="transmembrane region" description="Helical" evidence="8">
    <location>
        <begin position="221"/>
        <end position="241"/>
    </location>
</feature>
<organism evidence="10 11">
    <name type="scientific">Microbacterium oleivorans</name>
    <dbReference type="NCBI Taxonomy" id="273677"/>
    <lineage>
        <taxon>Bacteria</taxon>
        <taxon>Bacillati</taxon>
        <taxon>Actinomycetota</taxon>
        <taxon>Actinomycetes</taxon>
        <taxon>Micrococcales</taxon>
        <taxon>Microbacteriaceae</taxon>
        <taxon>Microbacterium</taxon>
    </lineage>
</organism>
<keyword evidence="4" id="KW-1003">Cell membrane</keyword>
<evidence type="ECO:0000256" key="6">
    <source>
        <dbReference type="ARBA" id="ARBA00022989"/>
    </source>
</evidence>
<evidence type="ECO:0000256" key="3">
    <source>
        <dbReference type="ARBA" id="ARBA00022448"/>
    </source>
</evidence>
<feature type="transmembrane region" description="Helical" evidence="8">
    <location>
        <begin position="57"/>
        <end position="76"/>
    </location>
</feature>
<gene>
    <name evidence="10" type="ORF">E2R54_06200</name>
</gene>
<feature type="transmembrane region" description="Helical" evidence="8">
    <location>
        <begin position="113"/>
        <end position="131"/>
    </location>
</feature>
<dbReference type="STRING" id="273677.BW34_01862"/>
<feature type="transmembrane region" description="Helical" evidence="8">
    <location>
        <begin position="21"/>
        <end position="45"/>
    </location>
</feature>
<name>A0A4R5YLN5_9MICO</name>
<evidence type="ECO:0000256" key="4">
    <source>
        <dbReference type="ARBA" id="ARBA00022475"/>
    </source>
</evidence>
<feature type="transmembrane region" description="Helical" evidence="8">
    <location>
        <begin position="143"/>
        <end position="161"/>
    </location>
</feature>
<dbReference type="Proteomes" id="UP000295633">
    <property type="component" value="Unassembled WGS sequence"/>
</dbReference>
<evidence type="ECO:0000256" key="2">
    <source>
        <dbReference type="ARBA" id="ARBA00008335"/>
    </source>
</evidence>
<dbReference type="SUPFAM" id="SSF103473">
    <property type="entry name" value="MFS general substrate transporter"/>
    <property type="match status" value="1"/>
</dbReference>
<keyword evidence="3" id="KW-0813">Transport</keyword>
<keyword evidence="7 8" id="KW-0472">Membrane</keyword>
<evidence type="ECO:0000256" key="8">
    <source>
        <dbReference type="SAM" id="Phobius"/>
    </source>
</evidence>
<feature type="transmembrane region" description="Helical" evidence="8">
    <location>
        <begin position="309"/>
        <end position="331"/>
    </location>
</feature>
<accession>A0A4R5YLN5</accession>
<feature type="transmembrane region" description="Helical" evidence="8">
    <location>
        <begin position="88"/>
        <end position="107"/>
    </location>
</feature>
<dbReference type="PROSITE" id="PS50850">
    <property type="entry name" value="MFS"/>
    <property type="match status" value="1"/>
</dbReference>
<keyword evidence="5 8" id="KW-0812">Transmembrane</keyword>
<dbReference type="GO" id="GO:0022857">
    <property type="term" value="F:transmembrane transporter activity"/>
    <property type="evidence" value="ECO:0007669"/>
    <property type="project" value="InterPro"/>
</dbReference>
<evidence type="ECO:0000259" key="9">
    <source>
        <dbReference type="PROSITE" id="PS50850"/>
    </source>
</evidence>
<keyword evidence="6 8" id="KW-1133">Transmembrane helix</keyword>
<dbReference type="AlphaFoldDB" id="A0A4R5YLN5"/>
<dbReference type="InterPro" id="IPR020846">
    <property type="entry name" value="MFS_dom"/>
</dbReference>
<dbReference type="InterPro" id="IPR011701">
    <property type="entry name" value="MFS"/>
</dbReference>
<comment type="similarity">
    <text evidence="2">Belongs to the major facilitator superfamily.</text>
</comment>
<dbReference type="Gene3D" id="1.20.1250.20">
    <property type="entry name" value="MFS general substrate transporter like domains"/>
    <property type="match status" value="1"/>
</dbReference>
<dbReference type="PANTHER" id="PTHR43271">
    <property type="entry name" value="BLL2771 PROTEIN"/>
    <property type="match status" value="1"/>
</dbReference>
<feature type="domain" description="Major facilitator superfamily (MFS) profile" evidence="9">
    <location>
        <begin position="1"/>
        <end position="393"/>
    </location>
</feature>
<dbReference type="InterPro" id="IPR036259">
    <property type="entry name" value="MFS_trans_sf"/>
</dbReference>
<feature type="transmembrane region" description="Helical" evidence="8">
    <location>
        <begin position="247"/>
        <end position="265"/>
    </location>
</feature>
<feature type="transmembrane region" description="Helical" evidence="8">
    <location>
        <begin position="173"/>
        <end position="193"/>
    </location>
</feature>
<comment type="caution">
    <text evidence="10">The sequence shown here is derived from an EMBL/GenBank/DDBJ whole genome shotgun (WGS) entry which is preliminary data.</text>
</comment>
<feature type="transmembrane region" description="Helical" evidence="8">
    <location>
        <begin position="370"/>
        <end position="389"/>
    </location>
</feature>
<evidence type="ECO:0000256" key="5">
    <source>
        <dbReference type="ARBA" id="ARBA00022692"/>
    </source>
</evidence>
<dbReference type="PANTHER" id="PTHR43271:SF2">
    <property type="entry name" value="BLL2771 PROTEIN"/>
    <property type="match status" value="1"/>
</dbReference>
<evidence type="ECO:0000313" key="11">
    <source>
        <dbReference type="Proteomes" id="UP000295633"/>
    </source>
</evidence>
<comment type="subcellular location">
    <subcellularLocation>
        <location evidence="1">Cell membrane</location>
        <topology evidence="1">Multi-pass membrane protein</topology>
    </subcellularLocation>
</comment>
<reference evidence="10 11" key="1">
    <citation type="submission" date="2019-03" db="EMBL/GenBank/DDBJ databases">
        <title>Genome Sequencing and Assembly of Various Microbes Isolated from Partially Reclaimed Soil and Acid Mine Drainage (AMD) Site.</title>
        <authorList>
            <person name="Steinbock B."/>
            <person name="Bechtold R."/>
            <person name="Sevigny J.L."/>
            <person name="Thomas D."/>
            <person name="Cuthill L.R."/>
            <person name="Aveiro Johannsen E.J."/>
            <person name="Thomas K."/>
            <person name="Ghosh A."/>
        </authorList>
    </citation>
    <scope>NUCLEOTIDE SEQUENCE [LARGE SCALE GENOMIC DNA]</scope>
    <source>
        <strain evidence="10 11">F-B2</strain>
    </source>
</reference>
<dbReference type="CDD" id="cd17324">
    <property type="entry name" value="MFS_NepI_like"/>
    <property type="match status" value="1"/>
</dbReference>
<evidence type="ECO:0000256" key="1">
    <source>
        <dbReference type="ARBA" id="ARBA00004651"/>
    </source>
</evidence>
<dbReference type="Pfam" id="PF07690">
    <property type="entry name" value="MFS_1"/>
    <property type="match status" value="1"/>
</dbReference>
<evidence type="ECO:0000256" key="7">
    <source>
        <dbReference type="ARBA" id="ARBA00023136"/>
    </source>
</evidence>
<evidence type="ECO:0000313" key="10">
    <source>
        <dbReference type="EMBL" id="TDL46424.1"/>
    </source>
</evidence>
<proteinExistence type="inferred from homology"/>
<dbReference type="GO" id="GO:0005886">
    <property type="term" value="C:plasma membrane"/>
    <property type="evidence" value="ECO:0007669"/>
    <property type="project" value="UniProtKB-SubCell"/>
</dbReference>
<protein>
    <submittedName>
        <fullName evidence="10">MFS transporter</fullName>
    </submittedName>
</protein>
<feature type="transmembrane region" description="Helical" evidence="8">
    <location>
        <begin position="285"/>
        <end position="303"/>
    </location>
</feature>